<organism evidence="3">
    <name type="scientific">Caenorhabditis brenneri</name>
    <name type="common">Nematode worm</name>
    <dbReference type="NCBI Taxonomy" id="135651"/>
    <lineage>
        <taxon>Eukaryota</taxon>
        <taxon>Metazoa</taxon>
        <taxon>Ecdysozoa</taxon>
        <taxon>Nematoda</taxon>
        <taxon>Chromadorea</taxon>
        <taxon>Rhabditida</taxon>
        <taxon>Rhabditina</taxon>
        <taxon>Rhabditomorpha</taxon>
        <taxon>Rhabditoidea</taxon>
        <taxon>Rhabditidae</taxon>
        <taxon>Peloderinae</taxon>
        <taxon>Caenorhabditis</taxon>
    </lineage>
</organism>
<dbReference type="OrthoDB" id="47328at2759"/>
<dbReference type="EMBL" id="GL379797">
    <property type="protein sequence ID" value="EGT32317.1"/>
    <property type="molecule type" value="Genomic_DNA"/>
</dbReference>
<dbReference type="Gene3D" id="1.25.40.410">
    <property type="match status" value="1"/>
</dbReference>
<dbReference type="GO" id="GO:0005085">
    <property type="term" value="F:guanyl-nucleotide exchange factor activity"/>
    <property type="evidence" value="ECO:0007669"/>
    <property type="project" value="InterPro"/>
</dbReference>
<dbReference type="Pfam" id="PF06920">
    <property type="entry name" value="DHR-2_Lobe_A"/>
    <property type="match status" value="1"/>
</dbReference>
<evidence type="ECO:0000313" key="2">
    <source>
        <dbReference type="EMBL" id="EGT32317.1"/>
    </source>
</evidence>
<dbReference type="STRING" id="135651.G0MJL8"/>
<protein>
    <recommendedName>
        <fullName evidence="1">DOCKER Lobe A domain-containing protein</fullName>
    </recommendedName>
</protein>
<dbReference type="eggNOG" id="KOG1997">
    <property type="taxonomic scope" value="Eukaryota"/>
</dbReference>
<evidence type="ECO:0000259" key="1">
    <source>
        <dbReference type="Pfam" id="PF06920"/>
    </source>
</evidence>
<dbReference type="InParanoid" id="G0MJL8"/>
<keyword evidence="3" id="KW-1185">Reference proteome</keyword>
<dbReference type="InterPro" id="IPR043161">
    <property type="entry name" value="DOCK_C_lobe_A"/>
</dbReference>
<dbReference type="AlphaFoldDB" id="G0MJL8"/>
<dbReference type="InterPro" id="IPR046769">
    <property type="entry name" value="DOCKER_Lobe_A"/>
</dbReference>
<dbReference type="GO" id="GO:0007264">
    <property type="term" value="P:small GTPase-mediated signal transduction"/>
    <property type="evidence" value="ECO:0007669"/>
    <property type="project" value="InterPro"/>
</dbReference>
<dbReference type="Proteomes" id="UP000008068">
    <property type="component" value="Unassembled WGS sequence"/>
</dbReference>
<proteinExistence type="predicted"/>
<reference evidence="3" key="1">
    <citation type="submission" date="2011-07" db="EMBL/GenBank/DDBJ databases">
        <authorList>
            <consortium name="Caenorhabditis brenneri Sequencing and Analysis Consortium"/>
            <person name="Wilson R.K."/>
        </authorList>
    </citation>
    <scope>NUCLEOTIDE SEQUENCE [LARGE SCALE GENOMIC DNA]</scope>
    <source>
        <strain evidence="3">PB2801</strain>
    </source>
</reference>
<dbReference type="HOGENOM" id="CLU_1435607_0_0_1"/>
<feature type="domain" description="DOCKER Lobe A" evidence="1">
    <location>
        <begin position="30"/>
        <end position="158"/>
    </location>
</feature>
<dbReference type="PANTHER" id="PTHR23317:SF26">
    <property type="entry name" value="ZIZIMIN, ISOFORM K"/>
    <property type="match status" value="1"/>
</dbReference>
<dbReference type="InterPro" id="IPR026791">
    <property type="entry name" value="DOCK"/>
</dbReference>
<sequence>MRPIDVSPSGHYASCSGEWHLSPSFAQSFDTLAQLYEQDRWFAEASVCHAHSVAIIARELEEKKELEVDWRVFNWINNRIAETEQSLGEDAGNVQPAGFTTETLGAKIDKTAAALMLAERFEAVGPLYRLVVPVLEENMNFTSLVIVYAELQQTYSRAAELRGNLEPDGPSQLPRSATHILDMMGGVRN</sequence>
<accession>G0MJL8</accession>
<name>G0MJL8_CAEBE</name>
<dbReference type="PANTHER" id="PTHR23317">
    <property type="entry name" value="DEDICATOR OF CYTOKINESIS DOCK"/>
    <property type="match status" value="1"/>
</dbReference>
<gene>
    <name evidence="2" type="ORF">CAEBREN_22015</name>
</gene>
<evidence type="ECO:0000313" key="3">
    <source>
        <dbReference type="Proteomes" id="UP000008068"/>
    </source>
</evidence>